<keyword evidence="5" id="KW-0949">S-adenosyl-L-methionine</keyword>
<feature type="domain" description="SET" evidence="8">
    <location>
        <begin position="300"/>
        <end position="418"/>
    </location>
</feature>
<evidence type="ECO:0000256" key="6">
    <source>
        <dbReference type="ARBA" id="ARBA00022723"/>
    </source>
</evidence>
<evidence type="ECO:0000256" key="4">
    <source>
        <dbReference type="ARBA" id="ARBA00022679"/>
    </source>
</evidence>
<dbReference type="SMART" id="SM00317">
    <property type="entry name" value="SET"/>
    <property type="match status" value="1"/>
</dbReference>
<evidence type="ECO:0000256" key="1">
    <source>
        <dbReference type="ARBA" id="ARBA00004286"/>
    </source>
</evidence>
<dbReference type="OrthoDB" id="5846691at2759"/>
<keyword evidence="4" id="KW-0808">Transferase</keyword>
<dbReference type="AlphaFoldDB" id="A0A2G5UAC9"/>
<keyword evidence="2" id="KW-0158">Chromosome</keyword>
<evidence type="ECO:0000313" key="9">
    <source>
        <dbReference type="EMBL" id="PIC36498.1"/>
    </source>
</evidence>
<dbReference type="GO" id="GO:0046872">
    <property type="term" value="F:metal ion binding"/>
    <property type="evidence" value="ECO:0007669"/>
    <property type="project" value="UniProtKB-KW"/>
</dbReference>
<keyword evidence="7" id="KW-0862">Zinc</keyword>
<comment type="subcellular location">
    <subcellularLocation>
        <location evidence="1">Chromosome</location>
    </subcellularLocation>
</comment>
<gene>
    <name evidence="9" type="primary">Cnig_chr_IV.g15466</name>
    <name evidence="9" type="ORF">B9Z55_015466</name>
</gene>
<evidence type="ECO:0000259" key="8">
    <source>
        <dbReference type="PROSITE" id="PS50280"/>
    </source>
</evidence>
<dbReference type="GO" id="GO:0008168">
    <property type="term" value="F:methyltransferase activity"/>
    <property type="evidence" value="ECO:0007669"/>
    <property type="project" value="UniProtKB-KW"/>
</dbReference>
<dbReference type="SUPFAM" id="SSF82199">
    <property type="entry name" value="SET domain"/>
    <property type="match status" value="1"/>
</dbReference>
<dbReference type="EMBL" id="PDUG01000004">
    <property type="protein sequence ID" value="PIC36498.1"/>
    <property type="molecule type" value="Genomic_DNA"/>
</dbReference>
<evidence type="ECO:0000256" key="2">
    <source>
        <dbReference type="ARBA" id="ARBA00022454"/>
    </source>
</evidence>
<dbReference type="GO" id="GO:0005694">
    <property type="term" value="C:chromosome"/>
    <property type="evidence" value="ECO:0007669"/>
    <property type="project" value="UniProtKB-SubCell"/>
</dbReference>
<keyword evidence="6" id="KW-0479">Metal-binding</keyword>
<proteinExistence type="predicted"/>
<dbReference type="PANTHER" id="PTHR46223:SF3">
    <property type="entry name" value="HISTONE-LYSINE N-METHYLTRANSFERASE SET-23"/>
    <property type="match status" value="1"/>
</dbReference>
<evidence type="ECO:0000256" key="7">
    <source>
        <dbReference type="ARBA" id="ARBA00022833"/>
    </source>
</evidence>
<dbReference type="PANTHER" id="PTHR46223">
    <property type="entry name" value="HISTONE-LYSINE N-METHYLTRANSFERASE SUV39H"/>
    <property type="match status" value="1"/>
</dbReference>
<dbReference type="PROSITE" id="PS50280">
    <property type="entry name" value="SET"/>
    <property type="match status" value="1"/>
</dbReference>
<keyword evidence="3" id="KW-0489">Methyltransferase</keyword>
<dbReference type="Pfam" id="PF00856">
    <property type="entry name" value="SET"/>
    <property type="match status" value="1"/>
</dbReference>
<evidence type="ECO:0000256" key="3">
    <source>
        <dbReference type="ARBA" id="ARBA00022603"/>
    </source>
</evidence>
<dbReference type="InterPro" id="IPR046341">
    <property type="entry name" value="SET_dom_sf"/>
</dbReference>
<evidence type="ECO:0000256" key="5">
    <source>
        <dbReference type="ARBA" id="ARBA00022691"/>
    </source>
</evidence>
<dbReference type="STRING" id="1611254.A0A2G5UAC9"/>
<reference evidence="10" key="1">
    <citation type="submission" date="2017-10" db="EMBL/GenBank/DDBJ databases">
        <title>Rapid genome shrinkage in a self-fertile nematode reveals novel sperm competition proteins.</title>
        <authorList>
            <person name="Yin D."/>
            <person name="Schwarz E.M."/>
            <person name="Thomas C.G."/>
            <person name="Felde R.L."/>
            <person name="Korf I.F."/>
            <person name="Cutter A.D."/>
            <person name="Schartner C.M."/>
            <person name="Ralston E.J."/>
            <person name="Meyer B.J."/>
            <person name="Haag E.S."/>
        </authorList>
    </citation>
    <scope>NUCLEOTIDE SEQUENCE [LARGE SCALE GENOMIC DNA]</scope>
    <source>
        <strain evidence="10">JU1422</strain>
    </source>
</reference>
<organism evidence="9 10">
    <name type="scientific">Caenorhabditis nigoni</name>
    <dbReference type="NCBI Taxonomy" id="1611254"/>
    <lineage>
        <taxon>Eukaryota</taxon>
        <taxon>Metazoa</taxon>
        <taxon>Ecdysozoa</taxon>
        <taxon>Nematoda</taxon>
        <taxon>Chromadorea</taxon>
        <taxon>Rhabditida</taxon>
        <taxon>Rhabditina</taxon>
        <taxon>Rhabditomorpha</taxon>
        <taxon>Rhabditoidea</taxon>
        <taxon>Rhabditidae</taxon>
        <taxon>Peloderinae</taxon>
        <taxon>Caenorhabditis</taxon>
    </lineage>
</organism>
<dbReference type="Proteomes" id="UP000230233">
    <property type="component" value="Chromosome IV"/>
</dbReference>
<name>A0A2G5UAC9_9PELO</name>
<dbReference type="GO" id="GO:0032259">
    <property type="term" value="P:methylation"/>
    <property type="evidence" value="ECO:0007669"/>
    <property type="project" value="UniProtKB-KW"/>
</dbReference>
<protein>
    <recommendedName>
        <fullName evidence="8">SET domain-containing protein</fullName>
    </recommendedName>
</protein>
<dbReference type="InterPro" id="IPR001214">
    <property type="entry name" value="SET_dom"/>
</dbReference>
<sequence length="432" mass="49551">MNSRNQTAITQDIRLPGHPVHRSICGVIVTKPISIQQKYGELSSHPQIQFGPKFKNEIPSGSARDGQNGQWMAKWMYPGIPRKKLRLEDVETHGQTNDWTVQAIYKSKMGNLMCSYVGWNASAVYEQFSPRKFAKENREDMNTTNLRDVFLKVMKADPELTNEMKKATGKWLWMRHELLEDEDNVFWLYEDLTYFHSKIHIDYGMAPLMYICLREEMVDPPRFKYTAFNVVEETAMDAILEGRSNWTFRKLQNTMKQTKPEPRPNACETPETCKCDRLCSDSCGCSAKCPLRRAQQGQDKHLVVYYENEVIKFGLRAAEKIQKAEFICEYTGVVVLPEKDVQRNESYDATMNLLHENLVIDSSQIGNLARFTSHACEPNAVMIETHSRVKESDPLIPRISIYALKDVAVGEKIASRQSRTELMQTGVGIKCG</sequence>
<comment type="caution">
    <text evidence="9">The sequence shown here is derived from an EMBL/GenBank/DDBJ whole genome shotgun (WGS) entry which is preliminary data.</text>
</comment>
<dbReference type="InterPro" id="IPR050973">
    <property type="entry name" value="H3K9_Histone-Lys_N-MTase"/>
</dbReference>
<keyword evidence="10" id="KW-1185">Reference proteome</keyword>
<accession>A0A2G5UAC9</accession>
<evidence type="ECO:0000313" key="10">
    <source>
        <dbReference type="Proteomes" id="UP000230233"/>
    </source>
</evidence>
<dbReference type="Gene3D" id="2.170.270.10">
    <property type="entry name" value="SET domain"/>
    <property type="match status" value="1"/>
</dbReference>